<evidence type="ECO:0000256" key="1">
    <source>
        <dbReference type="SAM" id="MobiDB-lite"/>
    </source>
</evidence>
<evidence type="ECO:0000313" key="2">
    <source>
        <dbReference type="EMBL" id="KAK8948617.1"/>
    </source>
</evidence>
<reference evidence="2 3" key="1">
    <citation type="journal article" date="2022" name="Nat. Plants">
        <title>Genomes of leafy and leafless Platanthera orchids illuminate the evolution of mycoheterotrophy.</title>
        <authorList>
            <person name="Li M.H."/>
            <person name="Liu K.W."/>
            <person name="Li Z."/>
            <person name="Lu H.C."/>
            <person name="Ye Q.L."/>
            <person name="Zhang D."/>
            <person name="Wang J.Y."/>
            <person name="Li Y.F."/>
            <person name="Zhong Z.M."/>
            <person name="Liu X."/>
            <person name="Yu X."/>
            <person name="Liu D.K."/>
            <person name="Tu X.D."/>
            <person name="Liu B."/>
            <person name="Hao Y."/>
            <person name="Liao X.Y."/>
            <person name="Jiang Y.T."/>
            <person name="Sun W.H."/>
            <person name="Chen J."/>
            <person name="Chen Y.Q."/>
            <person name="Ai Y."/>
            <person name="Zhai J.W."/>
            <person name="Wu S.S."/>
            <person name="Zhou Z."/>
            <person name="Hsiao Y.Y."/>
            <person name="Wu W.L."/>
            <person name="Chen Y.Y."/>
            <person name="Lin Y.F."/>
            <person name="Hsu J.L."/>
            <person name="Li C.Y."/>
            <person name="Wang Z.W."/>
            <person name="Zhao X."/>
            <person name="Zhong W.Y."/>
            <person name="Ma X.K."/>
            <person name="Ma L."/>
            <person name="Huang J."/>
            <person name="Chen G.Z."/>
            <person name="Huang M.Z."/>
            <person name="Huang L."/>
            <person name="Peng D.H."/>
            <person name="Luo Y.B."/>
            <person name="Zou S.Q."/>
            <person name="Chen S.P."/>
            <person name="Lan S."/>
            <person name="Tsai W.C."/>
            <person name="Van de Peer Y."/>
            <person name="Liu Z.J."/>
        </authorList>
    </citation>
    <scope>NUCLEOTIDE SEQUENCE [LARGE SCALE GENOMIC DNA]</scope>
    <source>
        <strain evidence="2">Lor287</strain>
    </source>
</reference>
<keyword evidence="3" id="KW-1185">Reference proteome</keyword>
<feature type="region of interest" description="Disordered" evidence="1">
    <location>
        <begin position="87"/>
        <end position="170"/>
    </location>
</feature>
<name>A0AAP0GAP3_9ASPA</name>
<feature type="compositionally biased region" description="Pro residues" evidence="1">
    <location>
        <begin position="103"/>
        <end position="116"/>
    </location>
</feature>
<gene>
    <name evidence="2" type="ORF">KSP39_PZI005036</name>
</gene>
<dbReference type="EMBL" id="JBBWWQ010000004">
    <property type="protein sequence ID" value="KAK8948617.1"/>
    <property type="molecule type" value="Genomic_DNA"/>
</dbReference>
<sequence>MSTAIRAATADQTLEEIDHHFKAFSGLPVIDENLRGIAECLEKKPLHSGDLFRGADAVDPLGDDSLGKCILLCPSLLLLPAAAQPRQQPAANSPSLQQARSPLPFPPASPQPPPPFLSTRSHLPLPSTARSQLPLPPASPQPSPPSLQQARSHHSLPPANPPPPRSGFYCPDLRPHYPIRVISPRSTLPRPDPTFHHRIYLPRVRIYVLLSGSTPSPSDSVIATKTAPHPPLLPPFPPSAPDPRIRTYHLHCPKPAR</sequence>
<proteinExistence type="predicted"/>
<comment type="caution">
    <text evidence="2">The sequence shown here is derived from an EMBL/GenBank/DDBJ whole genome shotgun (WGS) entry which is preliminary data.</text>
</comment>
<evidence type="ECO:0000313" key="3">
    <source>
        <dbReference type="Proteomes" id="UP001418222"/>
    </source>
</evidence>
<accession>A0AAP0GAP3</accession>
<dbReference type="Proteomes" id="UP001418222">
    <property type="component" value="Unassembled WGS sequence"/>
</dbReference>
<feature type="compositionally biased region" description="Pro residues" evidence="1">
    <location>
        <begin position="134"/>
        <end position="145"/>
    </location>
</feature>
<protein>
    <submittedName>
        <fullName evidence="2">Uncharacterized protein</fullName>
    </submittedName>
</protein>
<organism evidence="2 3">
    <name type="scientific">Platanthera zijinensis</name>
    <dbReference type="NCBI Taxonomy" id="2320716"/>
    <lineage>
        <taxon>Eukaryota</taxon>
        <taxon>Viridiplantae</taxon>
        <taxon>Streptophyta</taxon>
        <taxon>Embryophyta</taxon>
        <taxon>Tracheophyta</taxon>
        <taxon>Spermatophyta</taxon>
        <taxon>Magnoliopsida</taxon>
        <taxon>Liliopsida</taxon>
        <taxon>Asparagales</taxon>
        <taxon>Orchidaceae</taxon>
        <taxon>Orchidoideae</taxon>
        <taxon>Orchideae</taxon>
        <taxon>Orchidinae</taxon>
        <taxon>Platanthera</taxon>
    </lineage>
</organism>
<dbReference type="AlphaFoldDB" id="A0AAP0GAP3"/>